<evidence type="ECO:0000313" key="3">
    <source>
        <dbReference type="Proteomes" id="UP001055804"/>
    </source>
</evidence>
<dbReference type="SUPFAM" id="SSF56235">
    <property type="entry name" value="N-terminal nucleophile aminohydrolases (Ntn hydrolases)"/>
    <property type="match status" value="1"/>
</dbReference>
<dbReference type="RefSeq" id="WP_269331236.1">
    <property type="nucleotide sequence ID" value="NZ_JAMZFT010000001.1"/>
</dbReference>
<proteinExistence type="predicted"/>
<dbReference type="PRINTS" id="PR01210">
    <property type="entry name" value="GGTRANSPTASE"/>
</dbReference>
<dbReference type="InterPro" id="IPR029055">
    <property type="entry name" value="Ntn_hydrolases_N"/>
</dbReference>
<dbReference type="EMBL" id="JAMZFT010000001">
    <property type="protein sequence ID" value="MCP1335287.1"/>
    <property type="molecule type" value="Genomic_DNA"/>
</dbReference>
<dbReference type="Gene3D" id="3.60.20.40">
    <property type="match status" value="1"/>
</dbReference>
<dbReference type="Pfam" id="PF01019">
    <property type="entry name" value="G_glu_transpept"/>
    <property type="match status" value="1"/>
</dbReference>
<evidence type="ECO:0000256" key="1">
    <source>
        <dbReference type="SAM" id="MobiDB-lite"/>
    </source>
</evidence>
<organism evidence="2 3">
    <name type="scientific">Futiania mangrovi</name>
    <dbReference type="NCBI Taxonomy" id="2959716"/>
    <lineage>
        <taxon>Bacteria</taxon>
        <taxon>Pseudomonadati</taxon>
        <taxon>Pseudomonadota</taxon>
        <taxon>Alphaproteobacteria</taxon>
        <taxon>Futianiales</taxon>
        <taxon>Futianiaceae</taxon>
        <taxon>Futiania</taxon>
    </lineage>
</organism>
<sequence>MVWDAGFTTRPELRGSFGMVASTHWLATAAAMGVLERGGNAFDAAVAGGFVLQIVEPHLNGPGGEVPILLAPAGSTEVTVICGQGPVPAAATLAHFQGLGLDIIPGTGLLPATVPGAFGAWCRLLAEHGTMELADVLAPALHYAETGFPVMPQVAQALANVAPMFEAEWPSSAEIHCSGGLPQAGDVIRNPGVAAVYQRVLAEAASAGGREARIEAARKAWYTGFVADAIHDFYTTARLRDTSGEVHGGLLTGDDMARYEARVERPVTYDHGDVRVAKCGPWSQGPVLLQTLSLLSGLPLDEMPVDGPDFIHAVVEASKLAYADREAWYGDPDVTDVPMETLLSDGYAAARRTLIADTASTELRAGSPDGRAPTLPRQRIAAPGSPGVAEMLGQAKKPSGEEPTTRKGAMLGDTCHIDVVDRWGNMVAATPSGGWFQSSPAVPGLGFSISTRGQMFWLEPGLATTLTPGARPRTTLTPSMALRDGKPWLAWGTPGGDQQDQWSLQFLLRVLHGGMNLQQAIDCPAFHSEHWQSSFWPREARPNRLVLEGRMPAATVAELKRRGHDVQVGPDWSEGRLQAVSQEDRGGLRWLRAASNPRFMQNYAAGR</sequence>
<gene>
    <name evidence="2" type="ORF">NJQ99_02595</name>
</gene>
<dbReference type="InterPro" id="IPR052896">
    <property type="entry name" value="GGT-like_enzyme"/>
</dbReference>
<feature type="region of interest" description="Disordered" evidence="1">
    <location>
        <begin position="363"/>
        <end position="409"/>
    </location>
</feature>
<accession>A0A9J6PF87</accession>
<dbReference type="PANTHER" id="PTHR43881">
    <property type="entry name" value="GAMMA-GLUTAMYLTRANSPEPTIDASE (AFU_ORTHOLOGUE AFUA_4G13580)"/>
    <property type="match status" value="1"/>
</dbReference>
<protein>
    <submittedName>
        <fullName evidence="2">Gamma-glutamyltransferase family protein</fullName>
    </submittedName>
</protein>
<dbReference type="Gene3D" id="1.10.246.130">
    <property type="match status" value="1"/>
</dbReference>
<dbReference type="Proteomes" id="UP001055804">
    <property type="component" value="Unassembled WGS sequence"/>
</dbReference>
<reference evidence="2" key="1">
    <citation type="submission" date="2022-06" db="EMBL/GenBank/DDBJ databases">
        <title>Isolation and Genomics of Futiania mangrovii gen. nov., sp. nov., a Rare and Metabolically-versatile member in the Class Alphaproteobacteria.</title>
        <authorList>
            <person name="Liu L."/>
            <person name="Huang W.-C."/>
            <person name="Pan J."/>
            <person name="Li J."/>
            <person name="Huang Y."/>
            <person name="Du H."/>
            <person name="Liu Y."/>
            <person name="Li M."/>
        </authorList>
    </citation>
    <scope>NUCLEOTIDE SEQUENCE</scope>
    <source>
        <strain evidence="2">FT118</strain>
    </source>
</reference>
<dbReference type="InterPro" id="IPR043138">
    <property type="entry name" value="GGT_lsub"/>
</dbReference>
<evidence type="ECO:0000313" key="2">
    <source>
        <dbReference type="EMBL" id="MCP1335287.1"/>
    </source>
</evidence>
<keyword evidence="3" id="KW-1185">Reference proteome</keyword>
<name>A0A9J6PF87_9PROT</name>
<comment type="caution">
    <text evidence="2">The sequence shown here is derived from an EMBL/GenBank/DDBJ whole genome shotgun (WGS) entry which is preliminary data.</text>
</comment>
<dbReference type="PANTHER" id="PTHR43881:SF1">
    <property type="entry name" value="GAMMA-GLUTAMYLTRANSPEPTIDASE (AFU_ORTHOLOGUE AFUA_4G13580)"/>
    <property type="match status" value="1"/>
</dbReference>
<dbReference type="InterPro" id="IPR043137">
    <property type="entry name" value="GGT_ssub_C"/>
</dbReference>
<dbReference type="AlphaFoldDB" id="A0A9J6PF87"/>